<feature type="compositionally biased region" description="Polar residues" evidence="1">
    <location>
        <begin position="341"/>
        <end position="351"/>
    </location>
</feature>
<proteinExistence type="predicted"/>
<comment type="caution">
    <text evidence="2">The sequence shown here is derived from an EMBL/GenBank/DDBJ whole genome shotgun (WGS) entry which is preliminary data.</text>
</comment>
<sequence>MLRSPDDLIVWLPVTGEHFLLPQPPRPYQYCAGAVICAAHSDCSDADCYSLHGFNVVLVGCDDRPDTFDQIEFFEGNVTWVSIYNLDKNKWSQTYALEDNRYTEHPVVEQNQPVLYRDALYFMLEMHDLEGEEVRAALRFDLGDQKLSVVLAPENAYTDSGMFLATSEGFAFAGTAADDDEDVAEGNGQNKISVWTLSDDTPPVWSLTSEIDLETILPVDAINSAFSLSAVGFIEGEETICIDSGERIFTVEVQSKRTRDIGPSGSEFVLAFLHFHMPTWRKAEDIVKRRGSPIETPSGKEAKGGQSPNFSGAENLAKAEDIVKRIGSPVETPSGKKAKGGQSQNFSGAEN</sequence>
<dbReference type="AlphaFoldDB" id="A0A8T0MYJ1"/>
<gene>
    <name evidence="2" type="ORF">PVAP13_9NG499800</name>
</gene>
<protein>
    <recommendedName>
        <fullName evidence="4">F-box associated domain-containing protein</fullName>
    </recommendedName>
</protein>
<keyword evidence="3" id="KW-1185">Reference proteome</keyword>
<dbReference type="EMBL" id="CM029054">
    <property type="protein sequence ID" value="KAG2539846.1"/>
    <property type="molecule type" value="Genomic_DNA"/>
</dbReference>
<dbReference type="PANTHER" id="PTHR33186">
    <property type="entry name" value="OS10G0136150 PROTEIN-RELATED"/>
    <property type="match status" value="1"/>
</dbReference>
<evidence type="ECO:0000313" key="3">
    <source>
        <dbReference type="Proteomes" id="UP000823388"/>
    </source>
</evidence>
<organism evidence="2 3">
    <name type="scientific">Panicum virgatum</name>
    <name type="common">Blackwell switchgrass</name>
    <dbReference type="NCBI Taxonomy" id="38727"/>
    <lineage>
        <taxon>Eukaryota</taxon>
        <taxon>Viridiplantae</taxon>
        <taxon>Streptophyta</taxon>
        <taxon>Embryophyta</taxon>
        <taxon>Tracheophyta</taxon>
        <taxon>Spermatophyta</taxon>
        <taxon>Magnoliopsida</taxon>
        <taxon>Liliopsida</taxon>
        <taxon>Poales</taxon>
        <taxon>Poaceae</taxon>
        <taxon>PACMAD clade</taxon>
        <taxon>Panicoideae</taxon>
        <taxon>Panicodae</taxon>
        <taxon>Paniceae</taxon>
        <taxon>Panicinae</taxon>
        <taxon>Panicum</taxon>
        <taxon>Panicum sect. Hiantes</taxon>
    </lineage>
</organism>
<dbReference type="Proteomes" id="UP000823388">
    <property type="component" value="Chromosome 9N"/>
</dbReference>
<reference evidence="2" key="1">
    <citation type="submission" date="2020-05" db="EMBL/GenBank/DDBJ databases">
        <title>WGS assembly of Panicum virgatum.</title>
        <authorList>
            <person name="Lovell J.T."/>
            <person name="Jenkins J."/>
            <person name="Shu S."/>
            <person name="Juenger T.E."/>
            <person name="Schmutz J."/>
        </authorList>
    </citation>
    <scope>NUCLEOTIDE SEQUENCE</scope>
    <source>
        <strain evidence="2">AP13</strain>
    </source>
</reference>
<accession>A0A8T0MYJ1</accession>
<evidence type="ECO:0000256" key="1">
    <source>
        <dbReference type="SAM" id="MobiDB-lite"/>
    </source>
</evidence>
<dbReference type="PANTHER" id="PTHR33186:SF15">
    <property type="entry name" value="OS06G0249850 PROTEIN"/>
    <property type="match status" value="1"/>
</dbReference>
<feature type="region of interest" description="Disordered" evidence="1">
    <location>
        <begin position="291"/>
        <end position="351"/>
    </location>
</feature>
<evidence type="ECO:0008006" key="4">
    <source>
        <dbReference type="Google" id="ProtNLM"/>
    </source>
</evidence>
<name>A0A8T0MYJ1_PANVG</name>
<dbReference type="OrthoDB" id="692361at2759"/>
<evidence type="ECO:0000313" key="2">
    <source>
        <dbReference type="EMBL" id="KAG2539846.1"/>
    </source>
</evidence>